<feature type="compositionally biased region" description="Basic and acidic residues" evidence="1">
    <location>
        <begin position="170"/>
        <end position="185"/>
    </location>
</feature>
<dbReference type="EMBL" id="RSDZ01000014">
    <property type="protein sequence ID" value="RXG49401.1"/>
    <property type="molecule type" value="Genomic_DNA"/>
</dbReference>
<proteinExistence type="predicted"/>
<evidence type="ECO:0000256" key="1">
    <source>
        <dbReference type="SAM" id="MobiDB-lite"/>
    </source>
</evidence>
<name>A0A444S7N1_VERDA</name>
<evidence type="ECO:0000313" key="3">
    <source>
        <dbReference type="Proteomes" id="UP000288725"/>
    </source>
</evidence>
<feature type="compositionally biased region" description="Polar residues" evidence="1">
    <location>
        <begin position="76"/>
        <end position="95"/>
    </location>
</feature>
<protein>
    <submittedName>
        <fullName evidence="2">Uncharacterized protein</fullName>
    </submittedName>
</protein>
<feature type="region of interest" description="Disordered" evidence="1">
    <location>
        <begin position="507"/>
        <end position="532"/>
    </location>
</feature>
<organism evidence="2 3">
    <name type="scientific">Verticillium dahliae</name>
    <name type="common">Verticillium wilt</name>
    <dbReference type="NCBI Taxonomy" id="27337"/>
    <lineage>
        <taxon>Eukaryota</taxon>
        <taxon>Fungi</taxon>
        <taxon>Dikarya</taxon>
        <taxon>Ascomycota</taxon>
        <taxon>Pezizomycotina</taxon>
        <taxon>Sordariomycetes</taxon>
        <taxon>Hypocreomycetidae</taxon>
        <taxon>Glomerellales</taxon>
        <taxon>Plectosphaerellaceae</taxon>
        <taxon>Verticillium</taxon>
    </lineage>
</organism>
<feature type="region of interest" description="Disordered" evidence="1">
    <location>
        <begin position="1"/>
        <end position="101"/>
    </location>
</feature>
<feature type="compositionally biased region" description="Basic and acidic residues" evidence="1">
    <location>
        <begin position="47"/>
        <end position="67"/>
    </location>
</feature>
<dbReference type="AlphaFoldDB" id="A0A444S7N1"/>
<gene>
    <name evidence="2" type="ORF">VDGE_05746</name>
</gene>
<accession>A0A444S7N1</accession>
<feature type="region of interest" description="Disordered" evidence="1">
    <location>
        <begin position="170"/>
        <end position="194"/>
    </location>
</feature>
<reference evidence="2 3" key="1">
    <citation type="submission" date="2018-12" db="EMBL/GenBank/DDBJ databases">
        <title>Genome of Verticillium dahliae isolate Getta Getta.</title>
        <authorList>
            <person name="Gardiner D.M."/>
        </authorList>
    </citation>
    <scope>NUCLEOTIDE SEQUENCE [LARGE SCALE GENOMIC DNA]</scope>
    <source>
        <strain evidence="2 3">Getta Getta</strain>
    </source>
</reference>
<evidence type="ECO:0000313" key="2">
    <source>
        <dbReference type="EMBL" id="RXG49401.1"/>
    </source>
</evidence>
<comment type="caution">
    <text evidence="2">The sequence shown here is derived from an EMBL/GenBank/DDBJ whole genome shotgun (WGS) entry which is preliminary data.</text>
</comment>
<sequence length="570" mass="63540">MSSQAEEPVPSHEPVHKGSGTQDLPSRVPAGKHDTDGRRLVRCTTSKTEKETRPLAGLERRPGDDLARSTARRTGETGQLRKTASSTQDASSTNLVDDPVPRVPAYGTMTVMTSAGNMITTPRIPGFGCSRNRPGMSVVERILQQRATKAAQEKARQKIAEEAQLREARRRRAEEKKRQAAEKKERARRRREREAREARGRVWYGAMVAEMGALLEDIDWAVVLRTSRALVGSTSRGARHRLREKPPPQDLYWARCAMDMDRATIESMGDYGVRLVDVVRRVDRPDWLEEETVRRNRLKLTALQEKGAQVCEIVGEGRQAADEAQWKLQALDALAQPLAEGLWLAATKRMQETGRVQYVDGLPVDLEPTRWTVMPTSRKSRRSLTQKGMPCAQCEAAKMTECSQDRFLHGNSKLEPCLRCQRMGETCIQIDPGLRDADREGLPRWTKYVASGHGIGKKVAQAKAEELLEPRGRAFVNICGLMVDAVDVKSFAPAMVSTLQVESLKARRNQSMAETPRLNSPRLLSPSEESRAEGFRARMAKIRSDEYWAKKAEAAGVGVADWGGGTRGAR</sequence>
<dbReference type="Proteomes" id="UP000288725">
    <property type="component" value="Chromosome 4"/>
</dbReference>